<dbReference type="Gene3D" id="1.25.40.10">
    <property type="entry name" value="Tetratricopeptide repeat domain"/>
    <property type="match status" value="2"/>
</dbReference>
<name>A0ABP9PP70_9BACT</name>
<protein>
    <recommendedName>
        <fullName evidence="3">Tetratricopeptide repeat protein</fullName>
    </recommendedName>
</protein>
<reference evidence="2" key="1">
    <citation type="journal article" date="2019" name="Int. J. Syst. Evol. Microbiol.">
        <title>The Global Catalogue of Microorganisms (GCM) 10K type strain sequencing project: providing services to taxonomists for standard genome sequencing and annotation.</title>
        <authorList>
            <consortium name="The Broad Institute Genomics Platform"/>
            <consortium name="The Broad Institute Genome Sequencing Center for Infectious Disease"/>
            <person name="Wu L."/>
            <person name="Ma J."/>
        </authorList>
    </citation>
    <scope>NUCLEOTIDE SEQUENCE [LARGE SCALE GENOMIC DNA]</scope>
    <source>
        <strain evidence="2">JCM 18053</strain>
    </source>
</reference>
<evidence type="ECO:0008006" key="3">
    <source>
        <dbReference type="Google" id="ProtNLM"/>
    </source>
</evidence>
<dbReference type="EMBL" id="BAABIA010000013">
    <property type="protein sequence ID" value="GAA5149308.1"/>
    <property type="molecule type" value="Genomic_DNA"/>
</dbReference>
<accession>A0ABP9PP70</accession>
<dbReference type="RefSeq" id="WP_345738850.1">
    <property type="nucleotide sequence ID" value="NZ_BAABIA010000013.1"/>
</dbReference>
<evidence type="ECO:0000313" key="1">
    <source>
        <dbReference type="EMBL" id="GAA5149308.1"/>
    </source>
</evidence>
<proteinExistence type="predicted"/>
<keyword evidence="2" id="KW-1185">Reference proteome</keyword>
<sequence>MPVLSLVERIGKLATPALAWGCMFRARRYFLCLQALCWVSTLPLLAEELQDNNEYRLAHQALSDGLPGVAATKATRLLEQKGWSRTDRQTLAGLAVESWVRAKDGRAALALLAAEQVPNKPFWQAQAHVVAGELDAARQLLEDRLQSEEATSQEKLLLAQVWLALQQTTPARELLVMLRRAATPETARRARLMMDELDLNSGNFQPALDDLAKLSANEADPTASLLRARALVELARYAEAETALTGLVASSGGGERVHHAAAVLLAETRLRQARPAECIEALVQFLDNTTDSLLWSEAFDLLARAIESDPLHVLPPDAALRWITEGNTVQRQALQPLASTQTFRGHAMLLMSRWLLSQKRMMEGLGLLEAMVQLHHGHPQGAEAMRLALETYGALKADARVTALANQWRQRYGAGQSAMVDFVTAGTAYTRSDYAQAATLFQAAANVAVTLAERRAALYNAGVAALRAGEAVLYQSLLSQLEIVSAGAATTVKTGDTAADLELDQALDLAARGQPAAAEALRAFIQKHSGHPRLVQAHIALAETLLGQIPTDFAASENSLNAAAALPGATEGQLQQIAITRLWMLDKQGQLKALTVAGNDFLLKWPEAAQAASVRMKIADAFYRLENFASARTEFELVAQKYATSAYADTALYFAGMAAISMMSDEGRESAIDLWQQLAERGGPLSIPARQQQALAKRRAGQEAEALKLLDSLLTEKNLPEDMHRSLTCERAEILMLLGKTDPPQLDKAVTTLRQLLREDDLTYLWSARAGYTLAAVLNAAGRTNEALEACYNVVQASGFTGPANPAEFRWYYRAGFFGIELLEAAKEWEAAARLAEKLAASSGDRAAEAKELATRIRLEHFIWDSK</sequence>
<comment type="caution">
    <text evidence="1">The sequence shown here is derived from an EMBL/GenBank/DDBJ whole genome shotgun (WGS) entry which is preliminary data.</text>
</comment>
<dbReference type="Proteomes" id="UP001499852">
    <property type="component" value="Unassembled WGS sequence"/>
</dbReference>
<evidence type="ECO:0000313" key="2">
    <source>
        <dbReference type="Proteomes" id="UP001499852"/>
    </source>
</evidence>
<gene>
    <name evidence="1" type="ORF">GCM10023213_46810</name>
</gene>
<dbReference type="InterPro" id="IPR011990">
    <property type="entry name" value="TPR-like_helical_dom_sf"/>
</dbReference>
<organism evidence="1 2">
    <name type="scientific">Prosthecobacter algae</name>
    <dbReference type="NCBI Taxonomy" id="1144682"/>
    <lineage>
        <taxon>Bacteria</taxon>
        <taxon>Pseudomonadati</taxon>
        <taxon>Verrucomicrobiota</taxon>
        <taxon>Verrucomicrobiia</taxon>
        <taxon>Verrucomicrobiales</taxon>
        <taxon>Verrucomicrobiaceae</taxon>
        <taxon>Prosthecobacter</taxon>
    </lineage>
</organism>